<dbReference type="SUPFAM" id="SSF52279">
    <property type="entry name" value="Beta-D-glucan exohydrolase, C-terminal domain"/>
    <property type="match status" value="1"/>
</dbReference>
<evidence type="ECO:0000256" key="9">
    <source>
        <dbReference type="ARBA" id="ARBA00023001"/>
    </source>
</evidence>
<evidence type="ECO:0000256" key="7">
    <source>
        <dbReference type="ARBA" id="ARBA00022729"/>
    </source>
</evidence>
<comment type="similarity">
    <text evidence="4">Belongs to the glycosyl hydrolase 3 family.</text>
</comment>
<evidence type="ECO:0000256" key="2">
    <source>
        <dbReference type="ARBA" id="ARBA00004613"/>
    </source>
</evidence>
<keyword evidence="8" id="KW-0378">Hydrolase</keyword>
<gene>
    <name evidence="20" type="ORF">GGP41_002941</name>
</gene>
<evidence type="ECO:0000256" key="8">
    <source>
        <dbReference type="ARBA" id="ARBA00022801"/>
    </source>
</evidence>
<organism evidence="20 21">
    <name type="scientific">Cochliobolus sativus</name>
    <name type="common">Common root rot and spot blotch fungus</name>
    <name type="synonym">Bipolaris sorokiniana</name>
    <dbReference type="NCBI Taxonomy" id="45130"/>
    <lineage>
        <taxon>Eukaryota</taxon>
        <taxon>Fungi</taxon>
        <taxon>Dikarya</taxon>
        <taxon>Ascomycota</taxon>
        <taxon>Pezizomycotina</taxon>
        <taxon>Dothideomycetes</taxon>
        <taxon>Pleosporomycetidae</taxon>
        <taxon>Pleosporales</taxon>
        <taxon>Pleosporineae</taxon>
        <taxon>Pleosporaceae</taxon>
        <taxon>Bipolaris</taxon>
    </lineage>
</organism>
<evidence type="ECO:0000256" key="14">
    <source>
        <dbReference type="ARBA" id="ARBA00024983"/>
    </source>
</evidence>
<dbReference type="Pfam" id="PF14310">
    <property type="entry name" value="Fn3-like"/>
    <property type="match status" value="1"/>
</dbReference>
<dbReference type="Gene3D" id="3.40.50.1700">
    <property type="entry name" value="Glycoside hydrolase family 3 C-terminal domain"/>
    <property type="match status" value="1"/>
</dbReference>
<evidence type="ECO:0000256" key="6">
    <source>
        <dbReference type="ARBA" id="ARBA00022525"/>
    </source>
</evidence>
<dbReference type="PRINTS" id="PR00133">
    <property type="entry name" value="GLHYDRLASE3"/>
</dbReference>
<evidence type="ECO:0000256" key="17">
    <source>
        <dbReference type="ARBA" id="ARBA00041601"/>
    </source>
</evidence>
<dbReference type="InterPro" id="IPR050288">
    <property type="entry name" value="Cellulose_deg_GH3"/>
</dbReference>
<evidence type="ECO:0000256" key="11">
    <source>
        <dbReference type="ARBA" id="ARBA00023277"/>
    </source>
</evidence>
<comment type="caution">
    <text evidence="20">The sequence shown here is derived from an EMBL/GenBank/DDBJ whole genome shotgun (WGS) entry which is preliminary data.</text>
</comment>
<evidence type="ECO:0000256" key="13">
    <source>
        <dbReference type="ARBA" id="ARBA00023326"/>
    </source>
</evidence>
<keyword evidence="11" id="KW-0119">Carbohydrate metabolism</keyword>
<comment type="subcellular location">
    <subcellularLocation>
        <location evidence="2">Secreted</location>
    </subcellularLocation>
</comment>
<dbReference type="EC" id="3.2.1.21" evidence="5"/>
<evidence type="ECO:0000256" key="4">
    <source>
        <dbReference type="ARBA" id="ARBA00005336"/>
    </source>
</evidence>
<dbReference type="InterPro" id="IPR036962">
    <property type="entry name" value="Glyco_hydro_3_N_sf"/>
</dbReference>
<dbReference type="InterPro" id="IPR026891">
    <property type="entry name" value="Fn3-like"/>
</dbReference>
<dbReference type="Proteomes" id="UP000624244">
    <property type="component" value="Unassembled WGS sequence"/>
</dbReference>
<proteinExistence type="inferred from homology"/>
<dbReference type="FunFam" id="3.20.20.300:FF:000002">
    <property type="entry name" value="Probable beta-glucosidase"/>
    <property type="match status" value="1"/>
</dbReference>
<evidence type="ECO:0000256" key="10">
    <source>
        <dbReference type="ARBA" id="ARBA00023180"/>
    </source>
</evidence>
<dbReference type="InterPro" id="IPR017853">
    <property type="entry name" value="GH"/>
</dbReference>
<evidence type="ECO:0000256" key="1">
    <source>
        <dbReference type="ARBA" id="ARBA00000448"/>
    </source>
</evidence>
<sequence>MERVCGDSTARTGKLRSLECLHRGPLNVSVLDCKVVPAGDFGPGAKEQWCYISASVQLQSWVFRLSIHLRLSGIMAPSVVSKVLSGSALLAAVSAQNFGGGGRGEDAFSYVQPLNTTILTEYGSSPAVYPSPKISGAGGWEMGLEKAKAFVAQLTLEEKADMVTGQAGPCVGNIVAIPRLGFPGLCLHDGPLAIRVADYASVFSAGVSAGASWDKELMYERGYAMGEEFRAKGAHVFLGPVAGPLGRSAYAGRNWEGFSSDPYLSGVAMEKTILASQDAGVQACPKHWIGNEQEIMRNPTYRKDDNTEQAQAAISSNIDDRTMHELYMWPFANAIKARAASIMCSYQRINGSYGCQNSASQNGLLKGELGFQGYVMSDWGATHSGVASIEAGLDMNMPGGLGAYGLNFGVPSYFGGNITLAVNNGTVNESRIDDMVLRIMTPYFQLGQDNDFPSVDPSSADLNTFSPRKSWTREFNLTGEKSRDVRGNHAELIRRHGAAGTVLLKNVDRTLPLKAPRNVAVFGNGASELARSSVLNQQNYEYGAIFAGGGSGTGQNTYVITPLTAIQQRVREDRGIVQYFLNNTHIINNNVSTLVIPRDVPDVCIVMLKTWAEEGDDRYHLGSDWNGDKVVESVASFCNNTVVVTHSSGINTLPWSDHPNVTAILAAHFPGEESGNSLVDILYGDYNPSGHLPYTIAKNGDDWNAPPTTEIQTDGFNDWQSWFDEKLEIDYRHFDMHNISVHYEFGFGLSYTTFSISDIKSAPVKDAITSKPEDLPIQPGGNPALWECIYNVTVSVANTGDVAGAAVPQLYVGLPSSAPAGTPVRQLRGFEKVYLEEGETQSVSFELMRRDLSYWDVVSQQWVIPEGEFNIWVGLSSRDLKVHDSFTVVGH</sequence>
<evidence type="ECO:0000313" key="20">
    <source>
        <dbReference type="EMBL" id="KAF5845327.1"/>
    </source>
</evidence>
<keyword evidence="12" id="KW-0326">Glycosidase</keyword>
<accession>A0A8H6DRH0</accession>
<feature type="domain" description="Fibronectin type III-like" evidence="19">
    <location>
        <begin position="806"/>
        <end position="877"/>
    </location>
</feature>
<keyword evidence="9" id="KW-0136">Cellulose degradation</keyword>
<dbReference type="InterPro" id="IPR001764">
    <property type="entry name" value="Glyco_hydro_3_N"/>
</dbReference>
<dbReference type="SUPFAM" id="SSF51445">
    <property type="entry name" value="(Trans)glycosidases"/>
    <property type="match status" value="1"/>
</dbReference>
<keyword evidence="6" id="KW-0964">Secreted</keyword>
<dbReference type="GO" id="GO:0005576">
    <property type="term" value="C:extracellular region"/>
    <property type="evidence" value="ECO:0007669"/>
    <property type="project" value="UniProtKB-SubCell"/>
</dbReference>
<dbReference type="FunFam" id="3.40.50.1700:FF:000003">
    <property type="entry name" value="Probable beta-glucosidase"/>
    <property type="match status" value="1"/>
</dbReference>
<evidence type="ECO:0000256" key="3">
    <source>
        <dbReference type="ARBA" id="ARBA00004987"/>
    </source>
</evidence>
<dbReference type="InterPro" id="IPR013783">
    <property type="entry name" value="Ig-like_fold"/>
</dbReference>
<dbReference type="PANTHER" id="PTHR42715:SF12">
    <property type="entry name" value="BETA-GLUCOSIDASE G-RELATED"/>
    <property type="match status" value="1"/>
</dbReference>
<dbReference type="Gene3D" id="2.60.40.10">
    <property type="entry name" value="Immunoglobulins"/>
    <property type="match status" value="1"/>
</dbReference>
<evidence type="ECO:0000256" key="5">
    <source>
        <dbReference type="ARBA" id="ARBA00012744"/>
    </source>
</evidence>
<dbReference type="Gene3D" id="3.20.20.300">
    <property type="entry name" value="Glycoside hydrolase, family 3, N-terminal domain"/>
    <property type="match status" value="1"/>
</dbReference>
<dbReference type="AlphaFoldDB" id="A0A8H6DRH0"/>
<name>A0A8H6DRH0_COCSA</name>
<dbReference type="Pfam" id="PF00933">
    <property type="entry name" value="Glyco_hydro_3"/>
    <property type="match status" value="1"/>
</dbReference>
<reference evidence="20" key="1">
    <citation type="submission" date="2019-11" db="EMBL/GenBank/DDBJ databases">
        <title>Bipolaris sorokiniana Genome sequencing.</title>
        <authorList>
            <person name="Wang H."/>
        </authorList>
    </citation>
    <scope>NUCLEOTIDE SEQUENCE</scope>
</reference>
<dbReference type="GO" id="GO:0008422">
    <property type="term" value="F:beta-glucosidase activity"/>
    <property type="evidence" value="ECO:0007669"/>
    <property type="project" value="UniProtKB-EC"/>
</dbReference>
<comment type="function">
    <text evidence="14">Beta-glucosidases are one of a number of cellulolytic enzymes involved in the degradation of cellulosic biomass. Catalyzes the last step releasing glucose from the inhibitory cellobiose.</text>
</comment>
<keyword evidence="13" id="KW-0624">Polysaccharide degradation</keyword>
<protein>
    <recommendedName>
        <fullName evidence="15">Probable beta-glucosidase G</fullName>
        <ecNumber evidence="5">3.2.1.21</ecNumber>
    </recommendedName>
    <alternativeName>
        <fullName evidence="16">Beta-D-glucoside glucohydrolase G</fullName>
    </alternativeName>
    <alternativeName>
        <fullName evidence="17">Cellobiase G</fullName>
    </alternativeName>
    <alternativeName>
        <fullName evidence="18">Gentiobiase G</fullName>
    </alternativeName>
</protein>
<evidence type="ECO:0000256" key="12">
    <source>
        <dbReference type="ARBA" id="ARBA00023295"/>
    </source>
</evidence>
<dbReference type="InterPro" id="IPR036881">
    <property type="entry name" value="Glyco_hydro_3_C_sf"/>
</dbReference>
<dbReference type="EMBL" id="WNKQ01000019">
    <property type="protein sequence ID" value="KAF5845327.1"/>
    <property type="molecule type" value="Genomic_DNA"/>
</dbReference>
<keyword evidence="10" id="KW-0325">Glycoprotein</keyword>
<keyword evidence="7" id="KW-0732">Signal</keyword>
<dbReference type="GO" id="GO:0030245">
    <property type="term" value="P:cellulose catabolic process"/>
    <property type="evidence" value="ECO:0007669"/>
    <property type="project" value="UniProtKB-KW"/>
</dbReference>
<dbReference type="InterPro" id="IPR002772">
    <property type="entry name" value="Glyco_hydro_3_C"/>
</dbReference>
<evidence type="ECO:0000256" key="16">
    <source>
        <dbReference type="ARBA" id="ARBA00041276"/>
    </source>
</evidence>
<dbReference type="SMART" id="SM01217">
    <property type="entry name" value="Fn3_like"/>
    <property type="match status" value="1"/>
</dbReference>
<evidence type="ECO:0000313" key="21">
    <source>
        <dbReference type="Proteomes" id="UP000624244"/>
    </source>
</evidence>
<dbReference type="Pfam" id="PF01915">
    <property type="entry name" value="Glyco_hydro_3_C"/>
    <property type="match status" value="1"/>
</dbReference>
<evidence type="ECO:0000256" key="18">
    <source>
        <dbReference type="ARBA" id="ARBA00041808"/>
    </source>
</evidence>
<dbReference type="FunFam" id="2.60.40.10:FF:000757">
    <property type="entry name" value="Beta-glucosidase G"/>
    <property type="match status" value="1"/>
</dbReference>
<dbReference type="PANTHER" id="PTHR42715">
    <property type="entry name" value="BETA-GLUCOSIDASE"/>
    <property type="match status" value="1"/>
</dbReference>
<evidence type="ECO:0000259" key="19">
    <source>
        <dbReference type="SMART" id="SM01217"/>
    </source>
</evidence>
<comment type="pathway">
    <text evidence="3">Glycan metabolism; cellulose degradation.</text>
</comment>
<evidence type="ECO:0000256" key="15">
    <source>
        <dbReference type="ARBA" id="ARBA00039579"/>
    </source>
</evidence>
<comment type="catalytic activity">
    <reaction evidence="1">
        <text>Hydrolysis of terminal, non-reducing beta-D-glucosyl residues with release of beta-D-glucose.</text>
        <dbReference type="EC" id="3.2.1.21"/>
    </reaction>
</comment>